<organism evidence="4 5">
    <name type="scientific">Effrenium voratum</name>
    <dbReference type="NCBI Taxonomy" id="2562239"/>
    <lineage>
        <taxon>Eukaryota</taxon>
        <taxon>Sar</taxon>
        <taxon>Alveolata</taxon>
        <taxon>Dinophyceae</taxon>
        <taxon>Suessiales</taxon>
        <taxon>Symbiodiniaceae</taxon>
        <taxon>Effrenium</taxon>
    </lineage>
</organism>
<dbReference type="Pfam" id="PF00023">
    <property type="entry name" value="Ank"/>
    <property type="match status" value="1"/>
</dbReference>
<feature type="repeat" description="ANK" evidence="3">
    <location>
        <begin position="109"/>
        <end position="141"/>
    </location>
</feature>
<evidence type="ECO:0000313" key="4">
    <source>
        <dbReference type="EMBL" id="CAJ1374903.1"/>
    </source>
</evidence>
<feature type="repeat" description="ANK" evidence="3">
    <location>
        <begin position="141"/>
        <end position="173"/>
    </location>
</feature>
<feature type="repeat" description="ANK" evidence="3">
    <location>
        <begin position="373"/>
        <end position="405"/>
    </location>
</feature>
<gene>
    <name evidence="4" type="ORF">EVOR1521_LOCUS4320</name>
</gene>
<dbReference type="PROSITE" id="PS50297">
    <property type="entry name" value="ANK_REP_REGION"/>
    <property type="match status" value="6"/>
</dbReference>
<keyword evidence="1" id="KW-0677">Repeat</keyword>
<accession>A0AA36HT82</accession>
<dbReference type="PROSITE" id="PS50088">
    <property type="entry name" value="ANK_REPEAT"/>
    <property type="match status" value="6"/>
</dbReference>
<dbReference type="GO" id="GO:0006396">
    <property type="term" value="P:RNA processing"/>
    <property type="evidence" value="ECO:0007669"/>
    <property type="project" value="TreeGrafter"/>
</dbReference>
<dbReference type="PANTHER" id="PTHR24141">
    <property type="entry name" value="2-5A-DEPENDENT RIBONUCLEASE"/>
    <property type="match status" value="1"/>
</dbReference>
<dbReference type="Pfam" id="PF12796">
    <property type="entry name" value="Ank_2"/>
    <property type="match status" value="4"/>
</dbReference>
<keyword evidence="2 3" id="KW-0040">ANK repeat</keyword>
<evidence type="ECO:0000256" key="1">
    <source>
        <dbReference type="ARBA" id="ARBA00022737"/>
    </source>
</evidence>
<reference evidence="4" key="1">
    <citation type="submission" date="2023-08" db="EMBL/GenBank/DDBJ databases">
        <authorList>
            <person name="Chen Y."/>
            <person name="Shah S."/>
            <person name="Dougan E. K."/>
            <person name="Thang M."/>
            <person name="Chan C."/>
        </authorList>
    </citation>
    <scope>NUCLEOTIDE SEQUENCE</scope>
</reference>
<dbReference type="PRINTS" id="PR01415">
    <property type="entry name" value="ANKYRIN"/>
</dbReference>
<sequence length="502" mass="54916">MEVTVSLLSGRELVFQKASELPLCELRRRLAQRLQRPSFALRLLQDSETLPLEKTWEELGKPCITALQTPWSCVDTLERNLLEAVRSTRAKAVEAVLAAGQRPDCDGPRGDTPLSIAARRGMLDVVDLLLEAGADVNRDRSRGSPLMEAAGEGHLEVVQKLLEVRASVNYGAMRSTVAMTEDVLNFWQCETALHRAARSGHQAVLQLLVESRGDPTLENRCGETPLLLFLNARAEGQELQKELGQESAAGQLRVEPLQLVQTLVDASAEVNYVGPNCRTALLLAAKMGFVEVAQYLVEKRADVQHQDADGCTALMRAAAANHTKLLQLLLDCEAEVNTMSDEGTALTRAAGGALEAAELLLAHRAEVDAKGVDTDTALTLAVRSGLLPVARLLLQHGARVNKKGSRATTALIEAAKKGLLPMTQLLVEAEAELFHKDWFFATALLWAVEGCHVDVARFLLASRADVRQRDANERDALHRVWCTKDPEMIELFQAETNSEPEP</sequence>
<evidence type="ECO:0000256" key="2">
    <source>
        <dbReference type="ARBA" id="ARBA00023043"/>
    </source>
</evidence>
<keyword evidence="5" id="KW-1185">Reference proteome</keyword>
<dbReference type="InterPro" id="IPR036770">
    <property type="entry name" value="Ankyrin_rpt-contain_sf"/>
</dbReference>
<dbReference type="PANTHER" id="PTHR24141:SF1">
    <property type="entry name" value="2-5A-DEPENDENT RIBONUCLEASE"/>
    <property type="match status" value="1"/>
</dbReference>
<feature type="repeat" description="ANK" evidence="3">
    <location>
        <begin position="309"/>
        <end position="341"/>
    </location>
</feature>
<dbReference type="SMART" id="SM00248">
    <property type="entry name" value="ANK"/>
    <property type="match status" value="9"/>
</dbReference>
<dbReference type="AlphaFoldDB" id="A0AA36HT82"/>
<protein>
    <submittedName>
        <fullName evidence="4">Uncharacterized protein</fullName>
    </submittedName>
</protein>
<dbReference type="Proteomes" id="UP001178507">
    <property type="component" value="Unassembled WGS sequence"/>
</dbReference>
<dbReference type="EMBL" id="CAUJNA010000283">
    <property type="protein sequence ID" value="CAJ1374903.1"/>
    <property type="molecule type" value="Genomic_DNA"/>
</dbReference>
<dbReference type="InterPro" id="IPR002110">
    <property type="entry name" value="Ankyrin_rpt"/>
</dbReference>
<dbReference type="GO" id="GO:0004540">
    <property type="term" value="F:RNA nuclease activity"/>
    <property type="evidence" value="ECO:0007669"/>
    <property type="project" value="TreeGrafter"/>
</dbReference>
<proteinExistence type="predicted"/>
<dbReference type="GO" id="GO:0003723">
    <property type="term" value="F:RNA binding"/>
    <property type="evidence" value="ECO:0007669"/>
    <property type="project" value="TreeGrafter"/>
</dbReference>
<name>A0AA36HT82_9DINO</name>
<feature type="repeat" description="ANK" evidence="3">
    <location>
        <begin position="188"/>
        <end position="220"/>
    </location>
</feature>
<feature type="repeat" description="ANK" evidence="3">
    <location>
        <begin position="276"/>
        <end position="308"/>
    </location>
</feature>
<evidence type="ECO:0000313" key="5">
    <source>
        <dbReference type="Proteomes" id="UP001178507"/>
    </source>
</evidence>
<comment type="caution">
    <text evidence="4">The sequence shown here is derived from an EMBL/GenBank/DDBJ whole genome shotgun (WGS) entry which is preliminary data.</text>
</comment>
<evidence type="ECO:0000256" key="3">
    <source>
        <dbReference type="PROSITE-ProRule" id="PRU00023"/>
    </source>
</evidence>
<dbReference type="Gene3D" id="1.25.40.20">
    <property type="entry name" value="Ankyrin repeat-containing domain"/>
    <property type="match status" value="4"/>
</dbReference>
<dbReference type="SUPFAM" id="SSF48403">
    <property type="entry name" value="Ankyrin repeat"/>
    <property type="match status" value="1"/>
</dbReference>